<dbReference type="GO" id="GO:1902201">
    <property type="term" value="P:negative regulation of bacterial-type flagellum-dependent cell motility"/>
    <property type="evidence" value="ECO:0007669"/>
    <property type="project" value="TreeGrafter"/>
</dbReference>
<dbReference type="Gene3D" id="3.30.70.270">
    <property type="match status" value="1"/>
</dbReference>
<dbReference type="NCBIfam" id="TIGR00254">
    <property type="entry name" value="GGDEF"/>
    <property type="match status" value="1"/>
</dbReference>
<dbReference type="GO" id="GO:0052621">
    <property type="term" value="F:diguanylate cyclase activity"/>
    <property type="evidence" value="ECO:0007669"/>
    <property type="project" value="UniProtKB-EC"/>
</dbReference>
<dbReference type="InterPro" id="IPR050469">
    <property type="entry name" value="Diguanylate_Cyclase"/>
</dbReference>
<dbReference type="InterPro" id="IPR000160">
    <property type="entry name" value="GGDEF_dom"/>
</dbReference>
<dbReference type="GO" id="GO:0005886">
    <property type="term" value="C:plasma membrane"/>
    <property type="evidence" value="ECO:0007669"/>
    <property type="project" value="TreeGrafter"/>
</dbReference>
<dbReference type="Pfam" id="PF00990">
    <property type="entry name" value="GGDEF"/>
    <property type="match status" value="1"/>
</dbReference>
<dbReference type="PANTHER" id="PTHR45138">
    <property type="entry name" value="REGULATORY COMPONENTS OF SENSORY TRANSDUCTION SYSTEM"/>
    <property type="match status" value="1"/>
</dbReference>
<proteinExistence type="predicted"/>
<sequence length="378" mass="43471">MEDFSSHSGQLTGMTLAEQLKITERDIEQRKELIGFYKDDEKALVECKSHIQENLEQIVDEFYNYQRSVREIQVLIGDAETFRRLHGSMKRYVSELFEGYYDSTYVNRRLRIGKVHNSIGVSPKLYISSLSRLEAILYRYVTDACEGDLTKAFRRSAAMRKLLMLDIQLVFDTYINSMMSEVLVAKDELENYAGTLEQTVAERTRQLEEMSRSDGLTKLQNQRSFYERLRHEIAVAERNETSLSLVYFDLNKFKDLNDKKGHREGDALLARVGHAMLETARTSDICCRYGGDEFAVIMPGTDWTASEKFCDRLQACFDKGETHGVTFSMGVSETGPDKFSSMDELVTQGDEAMYRAKAASRIDGSHQMRHYLKPKSKK</sequence>
<dbReference type="SUPFAM" id="SSF55073">
    <property type="entry name" value="Nucleotide cyclase"/>
    <property type="match status" value="1"/>
</dbReference>
<dbReference type="Gene3D" id="1.10.490.10">
    <property type="entry name" value="Globins"/>
    <property type="match status" value="1"/>
</dbReference>
<evidence type="ECO:0000256" key="1">
    <source>
        <dbReference type="ARBA" id="ARBA00012528"/>
    </source>
</evidence>
<evidence type="ECO:0000313" key="5">
    <source>
        <dbReference type="EMBL" id="SCA58237.1"/>
    </source>
</evidence>
<dbReference type="InterPro" id="IPR009050">
    <property type="entry name" value="Globin-like_sf"/>
</dbReference>
<dbReference type="GO" id="GO:0019825">
    <property type="term" value="F:oxygen binding"/>
    <property type="evidence" value="ECO:0007669"/>
    <property type="project" value="InterPro"/>
</dbReference>
<dbReference type="Proteomes" id="UP000231658">
    <property type="component" value="Unassembled WGS sequence"/>
</dbReference>
<dbReference type="InterPro" id="IPR044398">
    <property type="entry name" value="Globin-sensor_dom"/>
</dbReference>
<dbReference type="SMART" id="SM00267">
    <property type="entry name" value="GGDEF"/>
    <property type="match status" value="1"/>
</dbReference>
<dbReference type="GO" id="GO:0043709">
    <property type="term" value="P:cell adhesion involved in single-species biofilm formation"/>
    <property type="evidence" value="ECO:0007669"/>
    <property type="project" value="TreeGrafter"/>
</dbReference>
<dbReference type="CDD" id="cd01949">
    <property type="entry name" value="GGDEF"/>
    <property type="match status" value="1"/>
</dbReference>
<evidence type="ECO:0000313" key="6">
    <source>
        <dbReference type="Proteomes" id="UP000231658"/>
    </source>
</evidence>
<dbReference type="InterPro" id="IPR029787">
    <property type="entry name" value="Nucleotide_cyclase"/>
</dbReference>
<gene>
    <name evidence="5" type="ORF">MTBPR1_90084</name>
</gene>
<dbReference type="RefSeq" id="WP_083223183.1">
    <property type="nucleotide sequence ID" value="NZ_FLYE01000048.1"/>
</dbReference>
<keyword evidence="6" id="KW-1185">Reference proteome</keyword>
<accession>A0A1C3RLT5</accession>
<dbReference type="Pfam" id="PF11563">
    <property type="entry name" value="Protoglobin"/>
    <property type="match status" value="1"/>
</dbReference>
<dbReference type="InterPro" id="IPR012292">
    <property type="entry name" value="Globin/Proto"/>
</dbReference>
<organism evidence="5 6">
    <name type="scientific">Candidatus Terasakiella magnetica</name>
    <dbReference type="NCBI Taxonomy" id="1867952"/>
    <lineage>
        <taxon>Bacteria</taxon>
        <taxon>Pseudomonadati</taxon>
        <taxon>Pseudomonadota</taxon>
        <taxon>Alphaproteobacteria</taxon>
        <taxon>Rhodospirillales</taxon>
        <taxon>Terasakiellaceae</taxon>
        <taxon>Terasakiella</taxon>
    </lineage>
</organism>
<protein>
    <recommendedName>
        <fullName evidence="2">Diguanylate cyclase DosC</fullName>
        <ecNumber evidence="1">2.7.7.65</ecNumber>
    </recommendedName>
    <alternativeName>
        <fullName evidence="3">Direct oxygen-sensing cyclase</fullName>
    </alternativeName>
</protein>
<dbReference type="OrthoDB" id="9812260at2"/>
<dbReference type="GO" id="GO:0020037">
    <property type="term" value="F:heme binding"/>
    <property type="evidence" value="ECO:0007669"/>
    <property type="project" value="InterPro"/>
</dbReference>
<evidence type="ECO:0000256" key="2">
    <source>
        <dbReference type="ARBA" id="ARBA00015125"/>
    </source>
</evidence>
<dbReference type="STRING" id="1867952.MTBPR1_90084"/>
<dbReference type="InterPro" id="IPR043128">
    <property type="entry name" value="Rev_trsase/Diguanyl_cyclase"/>
</dbReference>
<evidence type="ECO:0000259" key="4">
    <source>
        <dbReference type="PROSITE" id="PS50887"/>
    </source>
</evidence>
<evidence type="ECO:0000256" key="3">
    <source>
        <dbReference type="ARBA" id="ARBA00029839"/>
    </source>
</evidence>
<feature type="domain" description="GGDEF" evidence="4">
    <location>
        <begin position="241"/>
        <end position="373"/>
    </location>
</feature>
<dbReference type="EC" id="2.7.7.65" evidence="1"/>
<reference evidence="5 6" key="1">
    <citation type="submission" date="2016-07" db="EMBL/GenBank/DDBJ databases">
        <authorList>
            <person name="Lefevre C.T."/>
        </authorList>
    </citation>
    <scope>NUCLEOTIDE SEQUENCE [LARGE SCALE GENOMIC DNA]</scope>
    <source>
        <strain evidence="5">PR1</strain>
    </source>
</reference>
<dbReference type="PANTHER" id="PTHR45138:SF24">
    <property type="entry name" value="DIGUANYLATE CYCLASE DGCC-RELATED"/>
    <property type="match status" value="1"/>
</dbReference>
<dbReference type="SUPFAM" id="SSF46458">
    <property type="entry name" value="Globin-like"/>
    <property type="match status" value="1"/>
</dbReference>
<name>A0A1C3RLT5_9PROT</name>
<dbReference type="PROSITE" id="PS50887">
    <property type="entry name" value="GGDEF"/>
    <property type="match status" value="1"/>
</dbReference>
<dbReference type="FunFam" id="3.30.70.270:FF:000001">
    <property type="entry name" value="Diguanylate cyclase domain protein"/>
    <property type="match status" value="1"/>
</dbReference>
<dbReference type="EMBL" id="FLYE01000048">
    <property type="protein sequence ID" value="SCA58237.1"/>
    <property type="molecule type" value="Genomic_DNA"/>
</dbReference>
<dbReference type="AlphaFoldDB" id="A0A1C3RLT5"/>